<evidence type="ECO:0000313" key="3">
    <source>
        <dbReference type="Proteomes" id="UP000004057"/>
    </source>
</evidence>
<gene>
    <name evidence="2" type="ORF">SPM_002980</name>
</gene>
<evidence type="ECO:0000256" key="1">
    <source>
        <dbReference type="SAM" id="Coils"/>
    </source>
</evidence>
<comment type="caution">
    <text evidence="2">The sequence shown here is derived from an EMBL/GenBank/DDBJ whole genome shotgun (WGS) entry which is preliminary data.</text>
</comment>
<reference evidence="2 3" key="1">
    <citation type="journal article" date="2012" name="J. Proteome Res.">
        <title>Application of Spiroplasma melliferum proteogenomic profiling for the discovery of virulence factors and pathogenicity mechanisms in host-associated spiroplasmas.</title>
        <authorList>
            <person name="Alexeev D."/>
            <person name="Kostrjukova E."/>
            <person name="Aliper A."/>
            <person name="Popenko A."/>
            <person name="Bazaleev N."/>
            <person name="Tyakht A."/>
            <person name="Selezneva O."/>
            <person name="Akopian T."/>
            <person name="Prichodko E."/>
            <person name="Kondratov I."/>
            <person name="Chukin M."/>
            <person name="Demina I."/>
            <person name="Galyamina M."/>
            <person name="Kamashev D."/>
            <person name="Vanyushkina A."/>
            <person name="Ladygina V."/>
            <person name="Levitskii S."/>
            <person name="Lazarev V."/>
            <person name="Govorun V."/>
        </authorList>
    </citation>
    <scope>NUCLEOTIDE SEQUENCE [LARGE SCALE GENOMIC DNA]</scope>
    <source>
        <strain evidence="2 3">KC3</strain>
    </source>
</reference>
<name>A0AAI9T4E3_SPIME</name>
<organism evidence="2 3">
    <name type="scientific">Spiroplasma melliferum KC3</name>
    <dbReference type="NCBI Taxonomy" id="570509"/>
    <lineage>
        <taxon>Bacteria</taxon>
        <taxon>Bacillati</taxon>
        <taxon>Mycoplasmatota</taxon>
        <taxon>Mollicutes</taxon>
        <taxon>Entomoplasmatales</taxon>
        <taxon>Spiroplasmataceae</taxon>
        <taxon>Spiroplasma</taxon>
    </lineage>
</organism>
<dbReference type="AlphaFoldDB" id="A0AAI9T4E3"/>
<proteinExistence type="predicted"/>
<sequence length="189" mass="22018">MKITLKTKNTLKSTYKAVKKSINSFLKKLGLKHNDTIKLEKNIEKKIKEEILRFEREHQKLKELLDVIIPENKANENSLRDETFDDLSPETIKFLTAKNNQSKQLVNHEINNVQAQKQDQAQKLNKLNLGLNEALQKIDKKEQTLVTKIKKKVRFSPTNTTIFFDKKKGTIAKLETIAPNEKDDESYER</sequence>
<evidence type="ECO:0000313" key="2">
    <source>
        <dbReference type="EMBL" id="KAI92956.1"/>
    </source>
</evidence>
<protein>
    <submittedName>
        <fullName evidence="2">Uncharacterized protein</fullName>
    </submittedName>
</protein>
<dbReference type="Proteomes" id="UP000004057">
    <property type="component" value="Unassembled WGS sequence"/>
</dbReference>
<dbReference type="EMBL" id="AGBZ02000001">
    <property type="protein sequence ID" value="KAI92956.1"/>
    <property type="molecule type" value="Genomic_DNA"/>
</dbReference>
<accession>A0AAI9T4E3</accession>
<keyword evidence="1" id="KW-0175">Coiled coil</keyword>
<feature type="coiled-coil region" evidence="1">
    <location>
        <begin position="98"/>
        <end position="151"/>
    </location>
</feature>
<dbReference type="RefSeq" id="WP_004028119.1">
    <property type="nucleotide sequence ID" value="NZ_AGBZ02000001.1"/>
</dbReference>